<evidence type="ECO:0000313" key="2">
    <source>
        <dbReference type="EMBL" id="KAA6324345.1"/>
    </source>
</evidence>
<dbReference type="InterPro" id="IPR029464">
    <property type="entry name" value="HSDR_N"/>
</dbReference>
<feature type="domain" description="Type I restriction enzyme R protein N-terminal" evidence="1">
    <location>
        <begin position="9"/>
        <end position="118"/>
    </location>
</feature>
<dbReference type="Pfam" id="PF13588">
    <property type="entry name" value="HSDR_N_2"/>
    <property type="match status" value="1"/>
</dbReference>
<comment type="caution">
    <text evidence="2">The sequence shown here is derived from an EMBL/GenBank/DDBJ whole genome shotgun (WGS) entry which is preliminary data.</text>
</comment>
<organism evidence="2">
    <name type="scientific">termite gut metagenome</name>
    <dbReference type="NCBI Taxonomy" id="433724"/>
    <lineage>
        <taxon>unclassified sequences</taxon>
        <taxon>metagenomes</taxon>
        <taxon>organismal metagenomes</taxon>
    </lineage>
</organism>
<name>A0A5J4QSN5_9ZZZZ</name>
<dbReference type="EMBL" id="SNRY01002593">
    <property type="protein sequence ID" value="KAA6324345.1"/>
    <property type="molecule type" value="Genomic_DNA"/>
</dbReference>
<gene>
    <name evidence="2" type="ORF">EZS27_026322</name>
</gene>
<evidence type="ECO:0000259" key="1">
    <source>
        <dbReference type="Pfam" id="PF13588"/>
    </source>
</evidence>
<proteinExistence type="predicted"/>
<accession>A0A5J4QSN5</accession>
<protein>
    <recommendedName>
        <fullName evidence="1">Type I restriction enzyme R protein N-terminal domain-containing protein</fullName>
    </recommendedName>
</protein>
<dbReference type="AlphaFoldDB" id="A0A5J4QSN5"/>
<reference evidence="2" key="1">
    <citation type="submission" date="2019-03" db="EMBL/GenBank/DDBJ databases">
        <title>Single cell metagenomics reveals metabolic interactions within the superorganism composed of flagellate Streblomastix strix and complex community of Bacteroidetes bacteria on its surface.</title>
        <authorList>
            <person name="Treitli S.C."/>
            <person name="Kolisko M."/>
            <person name="Husnik F."/>
            <person name="Keeling P."/>
            <person name="Hampl V."/>
        </authorList>
    </citation>
    <scope>NUCLEOTIDE SEQUENCE</scope>
    <source>
        <strain evidence="2">STM</strain>
    </source>
</reference>
<sequence>RKRYVALTPEEWVRQHFVHFLIMHKGYPLGLMANEVALTLNGAQKRCDTILYRRDLSARMIIEYKAPQIEITQTVFDQISRYNLKLKVDYLVVSNGMQHYCCRMDYENQHYTFLEDIPDYRLL</sequence>
<feature type="non-terminal residue" evidence="2">
    <location>
        <position position="1"/>
    </location>
</feature>